<keyword evidence="6 11" id="KW-0378">Hydrolase</keyword>
<evidence type="ECO:0000256" key="7">
    <source>
        <dbReference type="ARBA" id="ARBA00022842"/>
    </source>
</evidence>
<dbReference type="InterPro" id="IPR015376">
    <property type="entry name" value="Znr_NADH_PPase"/>
</dbReference>
<comment type="similarity">
    <text evidence="3">Belongs to the Nudix hydrolase family. NudC subfamily.</text>
</comment>
<dbReference type="Pfam" id="PF00293">
    <property type="entry name" value="NUDIX"/>
    <property type="match status" value="1"/>
</dbReference>
<keyword evidence="8" id="KW-0520">NAD</keyword>
<dbReference type="Pfam" id="PF09297">
    <property type="entry name" value="Zn_ribbon_NUD"/>
    <property type="match status" value="1"/>
</dbReference>
<dbReference type="GO" id="GO:0006742">
    <property type="term" value="P:NADP+ catabolic process"/>
    <property type="evidence" value="ECO:0007669"/>
    <property type="project" value="TreeGrafter"/>
</dbReference>
<dbReference type="InterPro" id="IPR020084">
    <property type="entry name" value="NUDIX_hydrolase_CS"/>
</dbReference>
<evidence type="ECO:0000313" key="11">
    <source>
        <dbReference type="EMBL" id="RDV04473.1"/>
    </source>
</evidence>
<comment type="cofactor">
    <cofactor evidence="2">
        <name>Zn(2+)</name>
        <dbReference type="ChEBI" id="CHEBI:29105"/>
    </cofactor>
</comment>
<evidence type="ECO:0000256" key="1">
    <source>
        <dbReference type="ARBA" id="ARBA00001946"/>
    </source>
</evidence>
<keyword evidence="5" id="KW-0479">Metal-binding</keyword>
<evidence type="ECO:0000256" key="4">
    <source>
        <dbReference type="ARBA" id="ARBA00012381"/>
    </source>
</evidence>
<comment type="catalytic activity">
    <reaction evidence="9">
        <text>a 5'-end NAD(+)-phospho-ribonucleoside in mRNA + H2O = a 5'-end phospho-adenosine-phospho-ribonucleoside in mRNA + beta-nicotinamide D-ribonucleotide + 2 H(+)</text>
        <dbReference type="Rhea" id="RHEA:60876"/>
        <dbReference type="Rhea" id="RHEA-COMP:15698"/>
        <dbReference type="Rhea" id="RHEA-COMP:15719"/>
        <dbReference type="ChEBI" id="CHEBI:14649"/>
        <dbReference type="ChEBI" id="CHEBI:15377"/>
        <dbReference type="ChEBI" id="CHEBI:15378"/>
        <dbReference type="ChEBI" id="CHEBI:144029"/>
        <dbReference type="ChEBI" id="CHEBI:144051"/>
    </reaction>
    <physiologicalReaction direction="left-to-right" evidence="9">
        <dbReference type="Rhea" id="RHEA:60877"/>
    </physiologicalReaction>
</comment>
<dbReference type="InterPro" id="IPR050241">
    <property type="entry name" value="NAD-cap_RNA_hydrolase_NudC"/>
</dbReference>
<evidence type="ECO:0000313" key="12">
    <source>
        <dbReference type="Proteomes" id="UP000263993"/>
    </source>
</evidence>
<dbReference type="GO" id="GO:0019677">
    <property type="term" value="P:NAD+ catabolic process"/>
    <property type="evidence" value="ECO:0007669"/>
    <property type="project" value="TreeGrafter"/>
</dbReference>
<dbReference type="InterPro" id="IPR000086">
    <property type="entry name" value="NUDIX_hydrolase_dom"/>
</dbReference>
<comment type="cofactor">
    <cofactor evidence="1">
        <name>Mg(2+)</name>
        <dbReference type="ChEBI" id="CHEBI:18420"/>
    </cofactor>
</comment>
<dbReference type="AlphaFoldDB" id="A0A371BAP9"/>
<accession>A0A371BAP9</accession>
<dbReference type="PANTHER" id="PTHR42904">
    <property type="entry name" value="NUDIX HYDROLASE, NUDC SUBFAMILY"/>
    <property type="match status" value="1"/>
</dbReference>
<dbReference type="GO" id="GO:0110153">
    <property type="term" value="F:RNA NAD-cap (NMN-forming) hydrolase activity"/>
    <property type="evidence" value="ECO:0007669"/>
    <property type="project" value="RHEA"/>
</dbReference>
<dbReference type="EMBL" id="QRGO01000001">
    <property type="protein sequence ID" value="RDV04473.1"/>
    <property type="molecule type" value="Genomic_DNA"/>
</dbReference>
<proteinExistence type="inferred from homology"/>
<dbReference type="Pfam" id="PF09296">
    <property type="entry name" value="NUDIX-like"/>
    <property type="match status" value="1"/>
</dbReference>
<evidence type="ECO:0000256" key="2">
    <source>
        <dbReference type="ARBA" id="ARBA00001947"/>
    </source>
</evidence>
<dbReference type="GO" id="GO:0005829">
    <property type="term" value="C:cytosol"/>
    <property type="evidence" value="ECO:0007669"/>
    <property type="project" value="TreeGrafter"/>
</dbReference>
<dbReference type="PROSITE" id="PS51462">
    <property type="entry name" value="NUDIX"/>
    <property type="match status" value="1"/>
</dbReference>
<organism evidence="11 12">
    <name type="scientific">Undibacter mobilis</name>
    <dbReference type="NCBI Taxonomy" id="2292256"/>
    <lineage>
        <taxon>Bacteria</taxon>
        <taxon>Pseudomonadati</taxon>
        <taxon>Pseudomonadota</taxon>
        <taxon>Alphaproteobacteria</taxon>
        <taxon>Hyphomicrobiales</taxon>
        <taxon>Nitrobacteraceae</taxon>
        <taxon>Undibacter</taxon>
    </lineage>
</organism>
<reference evidence="12" key="1">
    <citation type="submission" date="2018-08" db="EMBL/GenBank/DDBJ databases">
        <authorList>
            <person name="Kim S.-J."/>
            <person name="Jung G.-Y."/>
        </authorList>
    </citation>
    <scope>NUCLEOTIDE SEQUENCE [LARGE SCALE GENOMIC DNA]</scope>
    <source>
        <strain evidence="12">GY_H</strain>
    </source>
</reference>
<dbReference type="NCBIfam" id="NF001299">
    <property type="entry name" value="PRK00241.1"/>
    <property type="match status" value="1"/>
</dbReference>
<evidence type="ECO:0000256" key="5">
    <source>
        <dbReference type="ARBA" id="ARBA00022723"/>
    </source>
</evidence>
<dbReference type="SUPFAM" id="SSF55811">
    <property type="entry name" value="Nudix"/>
    <property type="match status" value="1"/>
</dbReference>
<name>A0A371BAP9_9BRAD</name>
<evidence type="ECO:0000256" key="8">
    <source>
        <dbReference type="ARBA" id="ARBA00023027"/>
    </source>
</evidence>
<feature type="domain" description="Nudix hydrolase" evidence="10">
    <location>
        <begin position="183"/>
        <end position="307"/>
    </location>
</feature>
<dbReference type="Gene3D" id="3.90.79.20">
    <property type="match status" value="1"/>
</dbReference>
<protein>
    <recommendedName>
        <fullName evidence="4">NAD(+) diphosphatase</fullName>
        <ecNumber evidence="4">3.6.1.22</ecNumber>
    </recommendedName>
</protein>
<dbReference type="OrthoDB" id="9791656at2"/>
<comment type="caution">
    <text evidence="11">The sequence shown here is derived from an EMBL/GenBank/DDBJ whole genome shotgun (WGS) entry which is preliminary data.</text>
</comment>
<sequence length="325" mass="35865">MRASAPMSDRPAPFAALGPRPLLGYTDSRLERAAELRIDRAVQERMTADTRTATYVMGGEMIVVRKGEPNNPLFTLEQALSLGATEEMVFLGHLDGAPRYGCGMPQAAAEALKARDDLLVTDLRSIAVQGLVAAEHLPPIAEAKAVLHWHQRHRFCSNCGHATDAVDAGWKRLCPACKAEHFPRTDPVVIMLIVDGDQCLLGRSPRFVPTMWSCLAGFIEPGEAIEDAVRRETREEAGILCGRIKYFRSQPWPFPSSLMIGAHAEAKSRDIVIDATELEAARWFTKDEIVAMLTRTHRDGLTTPPPVAIAHHIIRAWAEDEVSFD</sequence>
<dbReference type="EC" id="3.6.1.22" evidence="4"/>
<dbReference type="PANTHER" id="PTHR42904:SF6">
    <property type="entry name" value="NAD-CAPPED RNA HYDROLASE NUDT12"/>
    <property type="match status" value="1"/>
</dbReference>
<dbReference type="FunFam" id="3.90.79.10:FF:000040">
    <property type="entry name" value="Nudix hydrolase 19, chloroplastic"/>
    <property type="match status" value="1"/>
</dbReference>
<evidence type="ECO:0000256" key="9">
    <source>
        <dbReference type="ARBA" id="ARBA00023679"/>
    </source>
</evidence>
<dbReference type="Proteomes" id="UP000263993">
    <property type="component" value="Unassembled WGS sequence"/>
</dbReference>
<keyword evidence="12" id="KW-1185">Reference proteome</keyword>
<dbReference type="InterPro" id="IPR015375">
    <property type="entry name" value="NADH_PPase-like_N"/>
</dbReference>
<dbReference type="GO" id="GO:0035529">
    <property type="term" value="F:NADH pyrophosphatase activity"/>
    <property type="evidence" value="ECO:0007669"/>
    <property type="project" value="TreeGrafter"/>
</dbReference>
<dbReference type="Gene3D" id="3.90.79.10">
    <property type="entry name" value="Nucleoside Triphosphate Pyrophosphohydrolase"/>
    <property type="match status" value="1"/>
</dbReference>
<evidence type="ECO:0000259" key="10">
    <source>
        <dbReference type="PROSITE" id="PS51462"/>
    </source>
</evidence>
<dbReference type="InterPro" id="IPR049734">
    <property type="entry name" value="NudC-like_C"/>
</dbReference>
<dbReference type="PROSITE" id="PS00893">
    <property type="entry name" value="NUDIX_BOX"/>
    <property type="match status" value="1"/>
</dbReference>
<dbReference type="GO" id="GO:0046872">
    <property type="term" value="F:metal ion binding"/>
    <property type="evidence" value="ECO:0007669"/>
    <property type="project" value="UniProtKB-KW"/>
</dbReference>
<dbReference type="CDD" id="cd03429">
    <property type="entry name" value="NUDIX_NADH_pyrophosphatase_Nudt13"/>
    <property type="match status" value="1"/>
</dbReference>
<gene>
    <name evidence="11" type="ORF">DXH78_07780</name>
</gene>
<dbReference type="InterPro" id="IPR015797">
    <property type="entry name" value="NUDIX_hydrolase-like_dom_sf"/>
</dbReference>
<evidence type="ECO:0000256" key="6">
    <source>
        <dbReference type="ARBA" id="ARBA00022801"/>
    </source>
</evidence>
<evidence type="ECO:0000256" key="3">
    <source>
        <dbReference type="ARBA" id="ARBA00009595"/>
    </source>
</evidence>
<keyword evidence="7" id="KW-0460">Magnesium</keyword>